<dbReference type="PANTHER" id="PTHR24025">
    <property type="entry name" value="DESMOGLEIN FAMILY MEMBER"/>
    <property type="match status" value="1"/>
</dbReference>
<keyword evidence="20" id="KW-1185">Reference proteome</keyword>
<evidence type="ECO:0000256" key="17">
    <source>
        <dbReference type="SAM" id="SignalP"/>
    </source>
</evidence>
<evidence type="ECO:0000256" key="9">
    <source>
        <dbReference type="ARBA" id="ARBA00022949"/>
    </source>
</evidence>
<dbReference type="InterPro" id="IPR020894">
    <property type="entry name" value="Cadherin_CS"/>
</dbReference>
<evidence type="ECO:0000256" key="2">
    <source>
        <dbReference type="ARBA" id="ARBA00004568"/>
    </source>
</evidence>
<dbReference type="FunFam" id="2.60.40.60:FF:000096">
    <property type="entry name" value="Desmocollin 2"/>
    <property type="match status" value="1"/>
</dbReference>
<evidence type="ECO:0000256" key="6">
    <source>
        <dbReference type="ARBA" id="ARBA00022737"/>
    </source>
</evidence>
<keyword evidence="12" id="KW-0325">Glycoprotein</keyword>
<proteinExistence type="predicted"/>
<dbReference type="PROSITE" id="PS00232">
    <property type="entry name" value="CADHERIN_1"/>
    <property type="match status" value="2"/>
</dbReference>
<keyword evidence="3" id="KW-1003">Cell membrane</keyword>
<keyword evidence="8 14" id="KW-0130">Cell adhesion</keyword>
<keyword evidence="4" id="KW-0165">Cleavage on pair of basic residues</keyword>
<dbReference type="PANTHER" id="PTHR24025:SF8">
    <property type="entry name" value="DESMOCOLLIN-1"/>
    <property type="match status" value="1"/>
</dbReference>
<dbReference type="FunFam" id="2.60.40.60:FF:000027">
    <property type="entry name" value="Cadherin 2"/>
    <property type="match status" value="1"/>
</dbReference>
<dbReference type="eggNOG" id="KOG3594">
    <property type="taxonomic scope" value="Eukaryota"/>
</dbReference>
<dbReference type="GO" id="GO:0005886">
    <property type="term" value="C:plasma membrane"/>
    <property type="evidence" value="ECO:0007669"/>
    <property type="project" value="UniProtKB-SubCell"/>
</dbReference>
<keyword evidence="11 16" id="KW-0472">Membrane</keyword>
<dbReference type="SMART" id="SM00112">
    <property type="entry name" value="CA"/>
    <property type="match status" value="5"/>
</dbReference>
<dbReference type="FunFam" id="2.60.40.60:FF:000019">
    <property type="entry name" value="Cadherin 2"/>
    <property type="match status" value="1"/>
</dbReference>
<dbReference type="InterPro" id="IPR027397">
    <property type="entry name" value="Catenin-bd_sf"/>
</dbReference>
<dbReference type="CDD" id="cd11304">
    <property type="entry name" value="Cadherin_repeat"/>
    <property type="match status" value="5"/>
</dbReference>
<dbReference type="FunFam" id="2.60.40.60:FF:000091">
    <property type="entry name" value="Desmocollin 1"/>
    <property type="match status" value="1"/>
</dbReference>
<gene>
    <name evidence="19" type="ORF">D623_10026279</name>
</gene>
<dbReference type="SMART" id="SM01055">
    <property type="entry name" value="Cadherin_pro"/>
    <property type="match status" value="1"/>
</dbReference>
<comment type="subcellular location">
    <subcellularLocation>
        <location evidence="2">Cell junction</location>
        <location evidence="2">Desmosome</location>
    </subcellularLocation>
    <subcellularLocation>
        <location evidence="1 14">Cell membrane</location>
        <topology evidence="1 14">Single-pass type I membrane protein</topology>
    </subcellularLocation>
</comment>
<feature type="domain" description="Cadherin" evidence="18">
    <location>
        <begin position="135"/>
        <end position="242"/>
    </location>
</feature>
<evidence type="ECO:0000256" key="4">
    <source>
        <dbReference type="ARBA" id="ARBA00022685"/>
    </source>
</evidence>
<dbReference type="InterPro" id="IPR050971">
    <property type="entry name" value="Cadherin-domain_protein"/>
</dbReference>
<dbReference type="InterPro" id="IPR002126">
    <property type="entry name" value="Cadherin-like_dom"/>
</dbReference>
<evidence type="ECO:0000256" key="5">
    <source>
        <dbReference type="ARBA" id="ARBA00022692"/>
    </source>
</evidence>
<keyword evidence="7 13" id="KW-0106">Calcium</keyword>
<dbReference type="FunFam" id="4.10.900.10:FF:000005">
    <property type="entry name" value="Desmocollin 2"/>
    <property type="match status" value="1"/>
</dbReference>
<feature type="domain" description="Cadherin" evidence="18">
    <location>
        <begin position="479"/>
        <end position="600"/>
    </location>
</feature>
<dbReference type="PRINTS" id="PR01818">
    <property type="entry name" value="DESMOCADHERN"/>
</dbReference>
<dbReference type="Pfam" id="PF08758">
    <property type="entry name" value="Cadherin_pro"/>
    <property type="match status" value="1"/>
</dbReference>
<evidence type="ECO:0000256" key="15">
    <source>
        <dbReference type="RuleBase" id="RU004358"/>
    </source>
</evidence>
<dbReference type="Gene3D" id="4.10.900.10">
    <property type="entry name" value="TCF3-CBD (Catenin binding domain)"/>
    <property type="match status" value="1"/>
</dbReference>
<keyword evidence="17" id="KW-0732">Signal</keyword>
<dbReference type="FunFam" id="2.60.40.60:FF:000011">
    <property type="entry name" value="Cadherin 1"/>
    <property type="match status" value="2"/>
</dbReference>
<evidence type="ECO:0000256" key="11">
    <source>
        <dbReference type="ARBA" id="ARBA00023136"/>
    </source>
</evidence>
<evidence type="ECO:0000256" key="16">
    <source>
        <dbReference type="SAM" id="Phobius"/>
    </source>
</evidence>
<dbReference type="InterPro" id="IPR009122">
    <property type="entry name" value="Desmosomal_cadherin"/>
</dbReference>
<dbReference type="GO" id="GO:0030057">
    <property type="term" value="C:desmosome"/>
    <property type="evidence" value="ECO:0007669"/>
    <property type="project" value="UniProtKB-SubCell"/>
</dbReference>
<feature type="signal peptide" evidence="17">
    <location>
        <begin position="1"/>
        <end position="29"/>
    </location>
</feature>
<name>S7MCN7_MYOBR</name>
<dbReference type="AlphaFoldDB" id="S7MCN7"/>
<evidence type="ECO:0000256" key="7">
    <source>
        <dbReference type="ARBA" id="ARBA00022837"/>
    </source>
</evidence>
<dbReference type="EMBL" id="KE161132">
    <property type="protein sequence ID" value="EPQ01974.1"/>
    <property type="molecule type" value="Genomic_DNA"/>
</dbReference>
<feature type="transmembrane region" description="Helical" evidence="16">
    <location>
        <begin position="794"/>
        <end position="817"/>
    </location>
</feature>
<dbReference type="SUPFAM" id="SSF49313">
    <property type="entry name" value="Cadherin-like"/>
    <property type="match status" value="6"/>
</dbReference>
<dbReference type="InterPro" id="IPR015919">
    <property type="entry name" value="Cadherin-like_sf"/>
</dbReference>
<protein>
    <submittedName>
        <fullName evidence="19">Desmocollin-1</fullName>
    </submittedName>
</protein>
<evidence type="ECO:0000256" key="14">
    <source>
        <dbReference type="RuleBase" id="RU003318"/>
    </source>
</evidence>
<evidence type="ECO:0000313" key="20">
    <source>
        <dbReference type="Proteomes" id="UP000052978"/>
    </source>
</evidence>
<reference evidence="19 20" key="1">
    <citation type="journal article" date="2013" name="Nat. Commun.">
        <title>Genome analysis reveals insights into physiology and longevity of the Brandt's bat Myotis brandtii.</title>
        <authorList>
            <person name="Seim I."/>
            <person name="Fang X."/>
            <person name="Xiong Z."/>
            <person name="Lobanov A.V."/>
            <person name="Huang Z."/>
            <person name="Ma S."/>
            <person name="Feng Y."/>
            <person name="Turanov A.A."/>
            <person name="Zhu Y."/>
            <person name="Lenz T.L."/>
            <person name="Gerashchenko M.V."/>
            <person name="Fan D."/>
            <person name="Hee Yim S."/>
            <person name="Yao X."/>
            <person name="Jordan D."/>
            <person name="Xiong Y."/>
            <person name="Ma Y."/>
            <person name="Lyapunov A.N."/>
            <person name="Chen G."/>
            <person name="Kulakova O.I."/>
            <person name="Sun Y."/>
            <person name="Lee S.G."/>
            <person name="Bronson R.T."/>
            <person name="Moskalev A.A."/>
            <person name="Sunyaev S.R."/>
            <person name="Zhang G."/>
            <person name="Krogh A."/>
            <person name="Wang J."/>
            <person name="Gladyshev V.N."/>
        </authorList>
    </citation>
    <scope>NUCLEOTIDE SEQUENCE [LARGE SCALE GENOMIC DNA]</scope>
</reference>
<keyword evidence="10 16" id="KW-1133">Transmembrane helix</keyword>
<keyword evidence="5 14" id="KW-0812">Transmembrane</keyword>
<dbReference type="Proteomes" id="UP000052978">
    <property type="component" value="Unassembled WGS sequence"/>
</dbReference>
<evidence type="ECO:0000256" key="12">
    <source>
        <dbReference type="ARBA" id="ARBA00023180"/>
    </source>
</evidence>
<evidence type="ECO:0000256" key="10">
    <source>
        <dbReference type="ARBA" id="ARBA00022989"/>
    </source>
</evidence>
<evidence type="ECO:0000256" key="8">
    <source>
        <dbReference type="ARBA" id="ARBA00022889"/>
    </source>
</evidence>
<evidence type="ECO:0000313" key="19">
    <source>
        <dbReference type="EMBL" id="EPQ01974.1"/>
    </source>
</evidence>
<dbReference type="PRINTS" id="PR00205">
    <property type="entry name" value="CADHERIN"/>
</dbReference>
<dbReference type="PROSITE" id="PS50268">
    <property type="entry name" value="CADHERIN_2"/>
    <property type="match status" value="5"/>
</dbReference>
<dbReference type="Gene3D" id="2.60.40.60">
    <property type="entry name" value="Cadherins"/>
    <property type="match status" value="7"/>
</dbReference>
<evidence type="ECO:0000259" key="18">
    <source>
        <dbReference type="PROSITE" id="PS50268"/>
    </source>
</evidence>
<sequence length="990" mass="110349">MAAASAAPGGLFCRQLLFSLLVLILFCDACRKISLQVPSHLQAETLVGKVNVKECLRSASLIRSSDPDFRVLEDGSVYTTHDLVLSPPRKSFSIFLSDSQQQEQREMEIVLEAGGKKVLRKRHTKNAALKRSKRRWAPIPCSLMENSLGPFPQHVQQVQSDAAQNYTIFYSISGPGVDKEPFNLFFINKDTGDIFCTRSIDREQYQEFPLYAYATTADGYAPEYPLPLLFKVEDDNDNAPYFENKVQSDAAQNYTIFYSISGPGVDKEPFNLFFINKDTGDIFCTRSIDREQYQEFPLYAYATTADGYAPEYPLPLLFKVEDDNDNAPYFENKLYAYATTADGYAPEYPLPLLFKVEDDNDNAPYFENKVTIFTVPENCRTGTSVGKVTAIDLDEPDTLHTRLKYKILQQIPDHPKHFSIHPDTGVITTTSLLLDREKCDTYQLIMEVRDMGGQHFGLFNTGTITISLEDENDNSPYFTENSYFAEVEENRIDVEILRMKVHDLDLPNTAHSKAVYTILQGNENGNFKISTDPNTNEGVLCVVKPLNYEAIRQVTLQIGVVNEAQFSKAPNSQPPSMCTTTVTVKVKDSDEGPECQPPVKVIQSKDGLPAGQELLGYKAMDPETRSGEGLRYKKLGDEDNWFEINENTGDLKTVKVLDRESKFVKNDQYNVSVVATDAGGRSCTGTLVVLLEDNNDHPPQVDKDVTICQHAQDFAVLSPMDADGPENGPPFQFLLDNSASKHWTLGSKDDRHGLAAKHVLSVRVCDCTTPSDCRMSSQVRDRDAKLPNVILGKWAILAMVLGSALLLCALFTCFCVVTKRTVKKCIPDDVAQQNLIVSNTEGPGEEVMEANIRLPTQTSNVCDTSMSVGTLGGQGVKTQQSFEMVKGGGGHQTLDSVKGAGQGVMEAGRYTYTDWHSFTQPRLGEKVYLCGQDEEHKHSEDYVRSYNYEGKGSMAGSVGCCSDRQEEEGLEFLDHLEPKFRTLAKTCIRK</sequence>
<keyword evidence="9" id="KW-0965">Cell junction</keyword>
<dbReference type="Pfam" id="PF00028">
    <property type="entry name" value="Cadherin"/>
    <property type="match status" value="5"/>
</dbReference>
<dbReference type="InterPro" id="IPR014868">
    <property type="entry name" value="Cadherin_pro_dom"/>
</dbReference>
<dbReference type="GO" id="GO:0007156">
    <property type="term" value="P:homophilic cell adhesion via plasma membrane adhesion molecules"/>
    <property type="evidence" value="ECO:0007669"/>
    <property type="project" value="InterPro"/>
</dbReference>
<dbReference type="GO" id="GO:0005509">
    <property type="term" value="F:calcium ion binding"/>
    <property type="evidence" value="ECO:0007669"/>
    <property type="project" value="UniProtKB-UniRule"/>
</dbReference>
<dbReference type="InterPro" id="IPR000233">
    <property type="entry name" value="Cadherin_Y-type_LIR"/>
</dbReference>
<evidence type="ECO:0000256" key="3">
    <source>
        <dbReference type="ARBA" id="ARBA00022475"/>
    </source>
</evidence>
<evidence type="ECO:0000256" key="1">
    <source>
        <dbReference type="ARBA" id="ARBA00004251"/>
    </source>
</evidence>
<dbReference type="Pfam" id="PF01049">
    <property type="entry name" value="CADH_Y-type_LIR"/>
    <property type="match status" value="1"/>
</dbReference>
<evidence type="ECO:0000256" key="13">
    <source>
        <dbReference type="PROSITE-ProRule" id="PRU00043"/>
    </source>
</evidence>
<dbReference type="PRINTS" id="PR01820">
    <property type="entry name" value="DESMOCOLLIN"/>
</dbReference>
<organism evidence="19 20">
    <name type="scientific">Myotis brandtii</name>
    <name type="common">Brandt's bat</name>
    <dbReference type="NCBI Taxonomy" id="109478"/>
    <lineage>
        <taxon>Eukaryota</taxon>
        <taxon>Metazoa</taxon>
        <taxon>Chordata</taxon>
        <taxon>Craniata</taxon>
        <taxon>Vertebrata</taxon>
        <taxon>Euteleostomi</taxon>
        <taxon>Mammalia</taxon>
        <taxon>Eutheria</taxon>
        <taxon>Laurasiatheria</taxon>
        <taxon>Chiroptera</taxon>
        <taxon>Yangochiroptera</taxon>
        <taxon>Vespertilionidae</taxon>
        <taxon>Myotis</taxon>
    </lineage>
</organism>
<keyword evidence="6" id="KW-0677">Repeat</keyword>
<accession>S7MCN7</accession>
<comment type="function">
    <text evidence="15">A component of desmosome cell-cell junctions which are required for positive regulation of cellular adhesion. Involved in the interaction of plaque proteins and intermediate filaments mediating cell-cell adhesion.</text>
</comment>
<feature type="domain" description="Cadherin" evidence="18">
    <location>
        <begin position="246"/>
        <end position="330"/>
    </location>
</feature>
<feature type="domain" description="Cadherin" evidence="18">
    <location>
        <begin position="596"/>
        <end position="701"/>
    </location>
</feature>
<feature type="chain" id="PRO_5004553958" evidence="17">
    <location>
        <begin position="30"/>
        <end position="990"/>
    </location>
</feature>
<feature type="domain" description="Cadherin" evidence="18">
    <location>
        <begin position="367"/>
        <end position="478"/>
    </location>
</feature>